<dbReference type="PROSITE" id="PS50859">
    <property type="entry name" value="LONGIN"/>
    <property type="match status" value="1"/>
</dbReference>
<comment type="subcellular location">
    <subcellularLocation>
        <location evidence="1">Membrane</location>
    </subcellularLocation>
</comment>
<keyword evidence="3 4" id="KW-0472">Membrane</keyword>
<comment type="similarity">
    <text evidence="2">Belongs to the synaptobrevin family.</text>
</comment>
<sequence>MEPTQNLVYYAAIARGDVIIAHYRNKKSADYSNMAVECLRQIPPFHNRFSLTSSYRRFICIIEKLFVYCAILDESLSKAQSFKFLESIRDSFMVVLQQKNVSANVSLKYHAFQHEMRPTIKRFALPLVGVPEREKARIREEELRLAQGDAGNEIEVNSPSAVVPLTERNSEEIDLNIEEKHVIGGSQSSLVPLIGHQQQEKKEVDYQRCGIKFDGMEIMQDGSNPSAHAQSNRDRWRRQVIIVIILDVAVCLVFLVIWLGVCHGVKCL</sequence>
<dbReference type="SUPFAM" id="SSF64356">
    <property type="entry name" value="SNARE-like"/>
    <property type="match status" value="1"/>
</dbReference>
<dbReference type="SMART" id="SM01270">
    <property type="entry name" value="Longin"/>
    <property type="match status" value="1"/>
</dbReference>
<gene>
    <name evidence="6" type="ORF">KP509_05G081100</name>
</gene>
<dbReference type="CDD" id="cd14824">
    <property type="entry name" value="Longin"/>
    <property type="match status" value="1"/>
</dbReference>
<name>A0A8T2UQI6_CERRI</name>
<organism evidence="6 7">
    <name type="scientific">Ceratopteris richardii</name>
    <name type="common">Triangle waterfern</name>
    <dbReference type="NCBI Taxonomy" id="49495"/>
    <lineage>
        <taxon>Eukaryota</taxon>
        <taxon>Viridiplantae</taxon>
        <taxon>Streptophyta</taxon>
        <taxon>Embryophyta</taxon>
        <taxon>Tracheophyta</taxon>
        <taxon>Polypodiopsida</taxon>
        <taxon>Polypodiidae</taxon>
        <taxon>Polypodiales</taxon>
        <taxon>Pteridineae</taxon>
        <taxon>Pteridaceae</taxon>
        <taxon>Parkerioideae</taxon>
        <taxon>Ceratopteris</taxon>
    </lineage>
</organism>
<dbReference type="EMBL" id="CM035410">
    <property type="protein sequence ID" value="KAH7437622.1"/>
    <property type="molecule type" value="Genomic_DNA"/>
</dbReference>
<dbReference type="EMBL" id="CM035410">
    <property type="protein sequence ID" value="KAH7437619.1"/>
    <property type="molecule type" value="Genomic_DNA"/>
</dbReference>
<evidence type="ECO:0000313" key="7">
    <source>
        <dbReference type="Proteomes" id="UP000825935"/>
    </source>
</evidence>
<evidence type="ECO:0000256" key="3">
    <source>
        <dbReference type="ARBA" id="ARBA00023136"/>
    </source>
</evidence>
<protein>
    <recommendedName>
        <fullName evidence="5">Longin domain-containing protein</fullName>
    </recommendedName>
</protein>
<evidence type="ECO:0000256" key="1">
    <source>
        <dbReference type="ARBA" id="ARBA00004370"/>
    </source>
</evidence>
<dbReference type="InterPro" id="IPR044783">
    <property type="entry name" value="PHYL"/>
</dbReference>
<dbReference type="GO" id="GO:0016020">
    <property type="term" value="C:membrane"/>
    <property type="evidence" value="ECO:0007669"/>
    <property type="project" value="UniProtKB-SubCell"/>
</dbReference>
<dbReference type="PANTHER" id="PTHR47461:SF1">
    <property type="entry name" value="PHYTOLONGIN PHYL1.2"/>
    <property type="match status" value="1"/>
</dbReference>
<dbReference type="Pfam" id="PF13774">
    <property type="entry name" value="Longin"/>
    <property type="match status" value="1"/>
</dbReference>
<dbReference type="Gene3D" id="3.30.450.50">
    <property type="entry name" value="Longin domain"/>
    <property type="match status" value="1"/>
</dbReference>
<dbReference type="InterPro" id="IPR011012">
    <property type="entry name" value="Longin-like_dom_sf"/>
</dbReference>
<evidence type="ECO:0000256" key="2">
    <source>
        <dbReference type="ARBA" id="ARBA00008025"/>
    </source>
</evidence>
<proteinExistence type="inferred from homology"/>
<reference evidence="6" key="1">
    <citation type="submission" date="2021-08" db="EMBL/GenBank/DDBJ databases">
        <title>WGS assembly of Ceratopteris richardii.</title>
        <authorList>
            <person name="Marchant D.B."/>
            <person name="Chen G."/>
            <person name="Jenkins J."/>
            <person name="Shu S."/>
            <person name="Leebens-Mack J."/>
            <person name="Grimwood J."/>
            <person name="Schmutz J."/>
            <person name="Soltis P."/>
            <person name="Soltis D."/>
            <person name="Chen Z.-H."/>
        </authorList>
    </citation>
    <scope>NUCLEOTIDE SEQUENCE</scope>
    <source>
        <strain evidence="6">Whitten #5841</strain>
        <tissue evidence="6">Leaf</tissue>
    </source>
</reference>
<evidence type="ECO:0000256" key="4">
    <source>
        <dbReference type="SAM" id="Phobius"/>
    </source>
</evidence>
<dbReference type="InterPro" id="IPR010908">
    <property type="entry name" value="Longin_dom"/>
</dbReference>
<keyword evidence="4" id="KW-1133">Transmembrane helix</keyword>
<accession>A0A8T2UQI6</accession>
<feature type="transmembrane region" description="Helical" evidence="4">
    <location>
        <begin position="240"/>
        <end position="261"/>
    </location>
</feature>
<dbReference type="AlphaFoldDB" id="A0A8T2UQI6"/>
<dbReference type="OrthoDB" id="1871923at2759"/>
<feature type="domain" description="Longin" evidence="5">
    <location>
        <begin position="12"/>
        <end position="120"/>
    </location>
</feature>
<evidence type="ECO:0000259" key="5">
    <source>
        <dbReference type="PROSITE" id="PS50859"/>
    </source>
</evidence>
<dbReference type="PANTHER" id="PTHR47461">
    <property type="entry name" value="PHYTOLONGIN PHYL1.2"/>
    <property type="match status" value="1"/>
</dbReference>
<evidence type="ECO:0000313" key="6">
    <source>
        <dbReference type="EMBL" id="KAH7437622.1"/>
    </source>
</evidence>
<dbReference type="Proteomes" id="UP000825935">
    <property type="component" value="Chromosome 5"/>
</dbReference>
<comment type="caution">
    <text evidence="6">The sequence shown here is derived from an EMBL/GenBank/DDBJ whole genome shotgun (WGS) entry which is preliminary data.</text>
</comment>
<keyword evidence="7" id="KW-1185">Reference proteome</keyword>
<keyword evidence="4" id="KW-0812">Transmembrane</keyword>